<accession>A0ABD3EJ22</accession>
<gene>
    <name evidence="2" type="ORF">CASFOL_003433</name>
</gene>
<protein>
    <recommendedName>
        <fullName evidence="1">RNase H type-1 domain-containing protein</fullName>
    </recommendedName>
</protein>
<dbReference type="PANTHER" id="PTHR47074">
    <property type="entry name" value="BNAC02G40300D PROTEIN"/>
    <property type="match status" value="1"/>
</dbReference>
<dbReference type="InterPro" id="IPR036397">
    <property type="entry name" value="RNaseH_sf"/>
</dbReference>
<dbReference type="PANTHER" id="PTHR47074:SF11">
    <property type="entry name" value="REVERSE TRANSCRIPTASE-LIKE PROTEIN"/>
    <property type="match status" value="1"/>
</dbReference>
<dbReference type="CDD" id="cd06222">
    <property type="entry name" value="RNase_H_like"/>
    <property type="match status" value="1"/>
</dbReference>
<evidence type="ECO:0000259" key="1">
    <source>
        <dbReference type="Pfam" id="PF13456"/>
    </source>
</evidence>
<name>A0ABD3EJ22_9LAMI</name>
<feature type="domain" description="RNase H type-1" evidence="1">
    <location>
        <begin position="82"/>
        <end position="196"/>
    </location>
</feature>
<organism evidence="2 3">
    <name type="scientific">Castilleja foliolosa</name>
    <dbReference type="NCBI Taxonomy" id="1961234"/>
    <lineage>
        <taxon>Eukaryota</taxon>
        <taxon>Viridiplantae</taxon>
        <taxon>Streptophyta</taxon>
        <taxon>Embryophyta</taxon>
        <taxon>Tracheophyta</taxon>
        <taxon>Spermatophyta</taxon>
        <taxon>Magnoliopsida</taxon>
        <taxon>eudicotyledons</taxon>
        <taxon>Gunneridae</taxon>
        <taxon>Pentapetalae</taxon>
        <taxon>asterids</taxon>
        <taxon>lamiids</taxon>
        <taxon>Lamiales</taxon>
        <taxon>Orobanchaceae</taxon>
        <taxon>Pedicularideae</taxon>
        <taxon>Castillejinae</taxon>
        <taxon>Castilleja</taxon>
    </lineage>
</organism>
<evidence type="ECO:0000313" key="3">
    <source>
        <dbReference type="Proteomes" id="UP001632038"/>
    </source>
</evidence>
<reference evidence="3" key="1">
    <citation type="journal article" date="2024" name="IScience">
        <title>Strigolactones Initiate the Formation of Haustorium-like Structures in Castilleja.</title>
        <authorList>
            <person name="Buerger M."/>
            <person name="Peterson D."/>
            <person name="Chory J."/>
        </authorList>
    </citation>
    <scope>NUCLEOTIDE SEQUENCE [LARGE SCALE GENOMIC DNA]</scope>
</reference>
<dbReference type="InterPro" id="IPR012337">
    <property type="entry name" value="RNaseH-like_sf"/>
</dbReference>
<dbReference type="Pfam" id="PF13456">
    <property type="entry name" value="RVT_3"/>
    <property type="match status" value="1"/>
</dbReference>
<evidence type="ECO:0000313" key="2">
    <source>
        <dbReference type="EMBL" id="KAL3653752.1"/>
    </source>
</evidence>
<dbReference type="Gene3D" id="3.30.420.10">
    <property type="entry name" value="Ribonuclease H-like superfamily/Ribonuclease H"/>
    <property type="match status" value="1"/>
</dbReference>
<dbReference type="Proteomes" id="UP001632038">
    <property type="component" value="Unassembled WGS sequence"/>
</dbReference>
<comment type="caution">
    <text evidence="2">The sequence shown here is derived from an EMBL/GenBank/DDBJ whole genome shotgun (WGS) entry which is preliminary data.</text>
</comment>
<dbReference type="InterPro" id="IPR044730">
    <property type="entry name" value="RNase_H-like_dom_plant"/>
</dbReference>
<dbReference type="InterPro" id="IPR002156">
    <property type="entry name" value="RNaseH_domain"/>
</dbReference>
<proteinExistence type="predicted"/>
<dbReference type="SUPFAM" id="SSF53098">
    <property type="entry name" value="Ribonuclease H-like"/>
    <property type="match status" value="1"/>
</dbReference>
<sequence length="314" mass="34879">MKEAEFIVFLATLFDNIWHARNIISHGGKSPSVKDMVTVVSQKAHAYWCSTIKAGILKTKLPQHWVPPPIDWIKINADSSFIKGKACAGVVIRNTNGTLLHARTTLHSCLDASAAEGYAILDACILLSKLKYKKAIIESDCLDAISFINGSSSNCYWTISPSIEEIRNMWLDWPFCFFKFVPRSANRAAHSLANWAHFCNIEGDFGCVGTRQEIRPGELGLLDLAWALHETDEKAKLVDRRMGPVVNPDQAIRVLEVGLLCTLNGNKGRPNMEEVVEYLNFERPVPELPTTRPVSLFPYSSTTGLCSGYSCASF</sequence>
<dbReference type="AlphaFoldDB" id="A0ABD3EJ22"/>
<keyword evidence="3" id="KW-1185">Reference proteome</keyword>
<dbReference type="EMBL" id="JAVIJP010000005">
    <property type="protein sequence ID" value="KAL3653752.1"/>
    <property type="molecule type" value="Genomic_DNA"/>
</dbReference>
<dbReference type="InterPro" id="IPR052929">
    <property type="entry name" value="RNase_H-like_EbsB-rel"/>
</dbReference>